<feature type="chain" id="PRO_5006878637" evidence="1">
    <location>
        <begin position="21"/>
        <end position="57"/>
    </location>
</feature>
<evidence type="ECO:0000256" key="1">
    <source>
        <dbReference type="SAM" id="SignalP"/>
    </source>
</evidence>
<keyword evidence="1" id="KW-0732">Signal</keyword>
<dbReference type="Proteomes" id="UP000055024">
    <property type="component" value="Unassembled WGS sequence"/>
</dbReference>
<proteinExistence type="predicted"/>
<sequence length="57" mass="6807">LVYVIILMNLLLQTVNFRSALCLWRSSDYRYNITRMQILYEIPVVVSEQSILKSREN</sequence>
<comment type="caution">
    <text evidence="2">The sequence shown here is derived from an EMBL/GenBank/DDBJ whole genome shotgun (WGS) entry which is preliminary data.</text>
</comment>
<protein>
    <submittedName>
        <fullName evidence="2">Uncharacterized protein</fullName>
    </submittedName>
</protein>
<feature type="non-terminal residue" evidence="2">
    <location>
        <position position="1"/>
    </location>
</feature>
<dbReference type="AlphaFoldDB" id="A0A0V1GVR5"/>
<keyword evidence="3" id="KW-1185">Reference proteome</keyword>
<feature type="signal peptide" evidence="1">
    <location>
        <begin position="1"/>
        <end position="20"/>
    </location>
</feature>
<evidence type="ECO:0000313" key="3">
    <source>
        <dbReference type="Proteomes" id="UP000055024"/>
    </source>
</evidence>
<accession>A0A0V1GVR5</accession>
<organism evidence="2 3">
    <name type="scientific">Trichinella zimbabwensis</name>
    <dbReference type="NCBI Taxonomy" id="268475"/>
    <lineage>
        <taxon>Eukaryota</taxon>
        <taxon>Metazoa</taxon>
        <taxon>Ecdysozoa</taxon>
        <taxon>Nematoda</taxon>
        <taxon>Enoplea</taxon>
        <taxon>Dorylaimia</taxon>
        <taxon>Trichinellida</taxon>
        <taxon>Trichinellidae</taxon>
        <taxon>Trichinella</taxon>
    </lineage>
</organism>
<gene>
    <name evidence="2" type="ORF">T11_8805</name>
</gene>
<name>A0A0V1GVR5_9BILA</name>
<evidence type="ECO:0000313" key="2">
    <source>
        <dbReference type="EMBL" id="KRZ02504.1"/>
    </source>
</evidence>
<reference evidence="2 3" key="1">
    <citation type="submission" date="2015-01" db="EMBL/GenBank/DDBJ databases">
        <title>Evolution of Trichinella species and genotypes.</title>
        <authorList>
            <person name="Korhonen P.K."/>
            <person name="Edoardo P."/>
            <person name="Giuseppe L.R."/>
            <person name="Gasser R.B."/>
        </authorList>
    </citation>
    <scope>NUCLEOTIDE SEQUENCE [LARGE SCALE GENOMIC DNA]</scope>
    <source>
        <strain evidence="2">ISS1029</strain>
    </source>
</reference>
<dbReference type="EMBL" id="JYDP01000227">
    <property type="protein sequence ID" value="KRZ02504.1"/>
    <property type="molecule type" value="Genomic_DNA"/>
</dbReference>